<organism evidence="2 3">
    <name type="scientific">Acer negundo</name>
    <name type="common">Box elder</name>
    <dbReference type="NCBI Taxonomy" id="4023"/>
    <lineage>
        <taxon>Eukaryota</taxon>
        <taxon>Viridiplantae</taxon>
        <taxon>Streptophyta</taxon>
        <taxon>Embryophyta</taxon>
        <taxon>Tracheophyta</taxon>
        <taxon>Spermatophyta</taxon>
        <taxon>Magnoliopsida</taxon>
        <taxon>eudicotyledons</taxon>
        <taxon>Gunneridae</taxon>
        <taxon>Pentapetalae</taxon>
        <taxon>rosids</taxon>
        <taxon>malvids</taxon>
        <taxon>Sapindales</taxon>
        <taxon>Sapindaceae</taxon>
        <taxon>Hippocastanoideae</taxon>
        <taxon>Acereae</taxon>
        <taxon>Acer</taxon>
    </lineage>
</organism>
<dbReference type="CDD" id="cd06222">
    <property type="entry name" value="RNase_H_like"/>
    <property type="match status" value="1"/>
</dbReference>
<accession>A0AAD5J746</accession>
<comment type="caution">
    <text evidence="2">The sequence shown here is derived from an EMBL/GenBank/DDBJ whole genome shotgun (WGS) entry which is preliminary data.</text>
</comment>
<dbReference type="InterPro" id="IPR002156">
    <property type="entry name" value="RNaseH_domain"/>
</dbReference>
<evidence type="ECO:0000313" key="3">
    <source>
        <dbReference type="Proteomes" id="UP001064489"/>
    </source>
</evidence>
<evidence type="ECO:0000313" key="2">
    <source>
        <dbReference type="EMBL" id="KAI9186998.1"/>
    </source>
</evidence>
<dbReference type="Pfam" id="PF13456">
    <property type="entry name" value="RVT_3"/>
    <property type="match status" value="1"/>
</dbReference>
<dbReference type="AlphaFoldDB" id="A0AAD5J746"/>
<dbReference type="InterPro" id="IPR036397">
    <property type="entry name" value="RNaseH_sf"/>
</dbReference>
<dbReference type="GO" id="GO:0004523">
    <property type="term" value="F:RNA-DNA hybrid ribonuclease activity"/>
    <property type="evidence" value="ECO:0007669"/>
    <property type="project" value="InterPro"/>
</dbReference>
<dbReference type="EMBL" id="JAJSOW010000100">
    <property type="protein sequence ID" value="KAI9186998.1"/>
    <property type="molecule type" value="Genomic_DNA"/>
</dbReference>
<protein>
    <recommendedName>
        <fullName evidence="1">RNase H type-1 domain-containing protein</fullName>
    </recommendedName>
</protein>
<keyword evidence="3" id="KW-1185">Reference proteome</keyword>
<dbReference type="GO" id="GO:0003676">
    <property type="term" value="F:nucleic acid binding"/>
    <property type="evidence" value="ECO:0007669"/>
    <property type="project" value="InterPro"/>
</dbReference>
<name>A0AAD5J746_ACENE</name>
<proteinExistence type="predicted"/>
<reference evidence="2" key="2">
    <citation type="submission" date="2023-02" db="EMBL/GenBank/DDBJ databases">
        <authorList>
            <person name="Swenson N.G."/>
            <person name="Wegrzyn J.L."/>
            <person name="Mcevoy S.L."/>
        </authorList>
    </citation>
    <scope>NUCLEOTIDE SEQUENCE</scope>
    <source>
        <strain evidence="2">91603</strain>
        <tissue evidence="2">Leaf</tissue>
    </source>
</reference>
<dbReference type="Proteomes" id="UP001064489">
    <property type="component" value="Chromosome 3"/>
</dbReference>
<sequence length="103" mass="11505">MVDTSTAEPLAVHKACILSAANEVLRGRKICFESDSKEAISWVEDEDFKNFMPVEVIHDIRSKLRLLDNASLNFVPRGANSMEDGLAKRGLVLEGENVVWNVF</sequence>
<evidence type="ECO:0000259" key="1">
    <source>
        <dbReference type="Pfam" id="PF13456"/>
    </source>
</evidence>
<reference evidence="2" key="1">
    <citation type="journal article" date="2022" name="Plant J.">
        <title>Strategies of tolerance reflected in two North American maple genomes.</title>
        <authorList>
            <person name="McEvoy S.L."/>
            <person name="Sezen U.U."/>
            <person name="Trouern-Trend A."/>
            <person name="McMahon S.M."/>
            <person name="Schaberg P.G."/>
            <person name="Yang J."/>
            <person name="Wegrzyn J.L."/>
            <person name="Swenson N.G."/>
        </authorList>
    </citation>
    <scope>NUCLEOTIDE SEQUENCE</scope>
    <source>
        <strain evidence="2">91603</strain>
    </source>
</reference>
<dbReference type="InterPro" id="IPR044730">
    <property type="entry name" value="RNase_H-like_dom_plant"/>
</dbReference>
<dbReference type="Gene3D" id="3.30.420.10">
    <property type="entry name" value="Ribonuclease H-like superfamily/Ribonuclease H"/>
    <property type="match status" value="1"/>
</dbReference>
<gene>
    <name evidence="2" type="ORF">LWI28_023238</name>
</gene>
<feature type="domain" description="RNase H type-1" evidence="1">
    <location>
        <begin position="28"/>
        <end position="89"/>
    </location>
</feature>